<dbReference type="InterPro" id="IPR036275">
    <property type="entry name" value="YdgH-like_sf"/>
</dbReference>
<keyword evidence="1 2" id="KW-0732">Signal</keyword>
<reference evidence="4" key="1">
    <citation type="journal article" date="2015" name="Genome Announc.">
        <title>Complete Genome Sequence of Yersinia ruckeri Strain CSF007-82, Etiologic Agent of Red Mouth Disease in Salmonid Fish.</title>
        <authorList>
            <person name="Nelson M.C."/>
            <person name="LaPatra S.E."/>
            <person name="Welch T.J."/>
            <person name="Graf J."/>
        </authorList>
    </citation>
    <scope>NUCLEOTIDE SEQUENCE</scope>
    <source>
        <strain evidence="4">CSF007-82</strain>
    </source>
</reference>
<dbReference type="EMBL" id="LN681231">
    <property type="protein sequence ID" value="CEK26840.1"/>
    <property type="molecule type" value="Genomic_DNA"/>
</dbReference>
<protein>
    <submittedName>
        <fullName evidence="5">Protein of uncharacterized function (DUF1471)</fullName>
    </submittedName>
</protein>
<gene>
    <name evidence="4" type="ORF">CSF007_5365</name>
    <name evidence="5" type="ORF">NCTC10476_01039</name>
</gene>
<dbReference type="Pfam" id="PF07338">
    <property type="entry name" value="YdgH_BhsA-like"/>
    <property type="match status" value="1"/>
</dbReference>
<dbReference type="AlphaFoldDB" id="A0A0A5FN54"/>
<evidence type="ECO:0000313" key="5">
    <source>
        <dbReference type="EMBL" id="SUP99787.1"/>
    </source>
</evidence>
<dbReference type="InterPro" id="IPR025543">
    <property type="entry name" value="Dodecin-like"/>
</dbReference>
<evidence type="ECO:0000256" key="1">
    <source>
        <dbReference type="ARBA" id="ARBA00022729"/>
    </source>
</evidence>
<dbReference type="EMBL" id="UHJG01000001">
    <property type="protein sequence ID" value="SUP99787.1"/>
    <property type="molecule type" value="Genomic_DNA"/>
</dbReference>
<feature type="chain" id="PRO_5033713877" evidence="2">
    <location>
        <begin position="22"/>
        <end position="89"/>
    </location>
</feature>
<dbReference type="InterPro" id="IPR010854">
    <property type="entry name" value="YdgH/BhsA/McbA-like_dom"/>
</dbReference>
<dbReference type="Gene3D" id="3.30.1660.10">
    <property type="entry name" value="Flavin-binding protein dodecin"/>
    <property type="match status" value="1"/>
</dbReference>
<dbReference type="SUPFAM" id="SSF159871">
    <property type="entry name" value="YdgH-like"/>
    <property type="match status" value="1"/>
</dbReference>
<feature type="signal peptide" evidence="2">
    <location>
        <begin position="1"/>
        <end position="21"/>
    </location>
</feature>
<organism evidence="4">
    <name type="scientific">Yersinia ruckeri</name>
    <dbReference type="NCBI Taxonomy" id="29486"/>
    <lineage>
        <taxon>Bacteria</taxon>
        <taxon>Pseudomonadati</taxon>
        <taxon>Pseudomonadota</taxon>
        <taxon>Gammaproteobacteria</taxon>
        <taxon>Enterobacterales</taxon>
        <taxon>Yersiniaceae</taxon>
        <taxon>Yersinia</taxon>
    </lineage>
</organism>
<dbReference type="RefSeq" id="WP_004720154.1">
    <property type="nucleotide sequence ID" value="NZ_CABIHR010000029.1"/>
</dbReference>
<accession>A0A0A5FN54</accession>
<proteinExistence type="predicted"/>
<reference evidence="5 6" key="2">
    <citation type="submission" date="2018-06" db="EMBL/GenBank/DDBJ databases">
        <authorList>
            <consortium name="Pathogen Informatics"/>
            <person name="Doyle S."/>
        </authorList>
    </citation>
    <scope>NUCLEOTIDE SEQUENCE [LARGE SCALE GENOMIC DNA]</scope>
    <source>
        <strain evidence="5 6">NCTC10476</strain>
    </source>
</reference>
<evidence type="ECO:0000256" key="2">
    <source>
        <dbReference type="SAM" id="SignalP"/>
    </source>
</evidence>
<dbReference type="OrthoDB" id="6540461at2"/>
<dbReference type="Proteomes" id="UP000255169">
    <property type="component" value="Unassembled WGS sequence"/>
</dbReference>
<name>A0A0A5FN54_YERRU</name>
<evidence type="ECO:0000313" key="4">
    <source>
        <dbReference type="EMBL" id="CEK26840.1"/>
    </source>
</evidence>
<sequence>MKIYTIAATLALLFSANSAFAASQINSEQAMNQQHIGSIRVQIPNGTLDQSVEALAQKTAQLGGNYFRITGAGTPGMGNSATATAEIYK</sequence>
<evidence type="ECO:0000313" key="6">
    <source>
        <dbReference type="Proteomes" id="UP000255169"/>
    </source>
</evidence>
<keyword evidence="6" id="KW-1185">Reference proteome</keyword>
<evidence type="ECO:0000259" key="3">
    <source>
        <dbReference type="Pfam" id="PF07338"/>
    </source>
</evidence>
<dbReference type="GeneID" id="66878810"/>
<feature type="domain" description="YdgH/BhsA/McbA-like" evidence="3">
    <location>
        <begin position="34"/>
        <end position="89"/>
    </location>
</feature>